<keyword evidence="2" id="KW-1185">Reference proteome</keyword>
<dbReference type="KEGG" id="qsa:O6P43_032779"/>
<organism evidence="1 2">
    <name type="scientific">Quillaja saponaria</name>
    <name type="common">Soap bark tree</name>
    <dbReference type="NCBI Taxonomy" id="32244"/>
    <lineage>
        <taxon>Eukaryota</taxon>
        <taxon>Viridiplantae</taxon>
        <taxon>Streptophyta</taxon>
        <taxon>Embryophyta</taxon>
        <taxon>Tracheophyta</taxon>
        <taxon>Spermatophyta</taxon>
        <taxon>Magnoliopsida</taxon>
        <taxon>eudicotyledons</taxon>
        <taxon>Gunneridae</taxon>
        <taxon>Pentapetalae</taxon>
        <taxon>rosids</taxon>
        <taxon>fabids</taxon>
        <taxon>Fabales</taxon>
        <taxon>Quillajaceae</taxon>
        <taxon>Quillaja</taxon>
    </lineage>
</organism>
<dbReference type="Proteomes" id="UP001163823">
    <property type="component" value="Chromosome 14"/>
</dbReference>
<dbReference type="EMBL" id="JARAOO010000014">
    <property type="protein sequence ID" value="KAJ7943195.1"/>
    <property type="molecule type" value="Genomic_DNA"/>
</dbReference>
<evidence type="ECO:0000313" key="1">
    <source>
        <dbReference type="EMBL" id="KAJ7943195.1"/>
    </source>
</evidence>
<evidence type="ECO:0000313" key="2">
    <source>
        <dbReference type="Proteomes" id="UP001163823"/>
    </source>
</evidence>
<protein>
    <submittedName>
        <fullName evidence="1">Uncharacterized protein</fullName>
    </submittedName>
</protein>
<sequence>MVKPTLHADDQFISFLVNEEIVDYDDVDSLKLDVNALDPESIKFIFVIEVVRLLAWNIEEIEYEIYRYAKEGKMVELVALLLVSLEKITSPSIFQKSRTCRVHINVPHFGSTLHMRLHH</sequence>
<comment type="caution">
    <text evidence="1">The sequence shown here is derived from an EMBL/GenBank/DDBJ whole genome shotgun (WGS) entry which is preliminary data.</text>
</comment>
<reference evidence="1" key="1">
    <citation type="journal article" date="2023" name="Science">
        <title>Elucidation of the pathway for biosynthesis of saponin adjuvants from the soapbark tree.</title>
        <authorList>
            <person name="Reed J."/>
            <person name="Orme A."/>
            <person name="El-Demerdash A."/>
            <person name="Owen C."/>
            <person name="Martin L.B.B."/>
            <person name="Misra R.C."/>
            <person name="Kikuchi S."/>
            <person name="Rejzek M."/>
            <person name="Martin A.C."/>
            <person name="Harkess A."/>
            <person name="Leebens-Mack J."/>
            <person name="Louveau T."/>
            <person name="Stephenson M.J."/>
            <person name="Osbourn A."/>
        </authorList>
    </citation>
    <scope>NUCLEOTIDE SEQUENCE</scope>
    <source>
        <strain evidence="1">S10</strain>
    </source>
</reference>
<gene>
    <name evidence="1" type="ORF">O6P43_032779</name>
</gene>
<accession>A0AAD7KQQ9</accession>
<proteinExistence type="predicted"/>
<name>A0AAD7KQQ9_QUISA</name>
<dbReference type="AlphaFoldDB" id="A0AAD7KQQ9"/>